<organism evidence="2 3">
    <name type="scientific">Oceanipulchritudo coccoides</name>
    <dbReference type="NCBI Taxonomy" id="2706888"/>
    <lineage>
        <taxon>Bacteria</taxon>
        <taxon>Pseudomonadati</taxon>
        <taxon>Verrucomicrobiota</taxon>
        <taxon>Opitutia</taxon>
        <taxon>Puniceicoccales</taxon>
        <taxon>Oceanipulchritudinaceae</taxon>
        <taxon>Oceanipulchritudo</taxon>
    </lineage>
</organism>
<evidence type="ECO:0000256" key="1">
    <source>
        <dbReference type="SAM" id="Phobius"/>
    </source>
</evidence>
<keyword evidence="3" id="KW-1185">Reference proteome</keyword>
<gene>
    <name evidence="2" type="ORF">G0Q06_13325</name>
</gene>
<proteinExistence type="predicted"/>
<accession>A0A6B2M729</accession>
<protein>
    <recommendedName>
        <fullName evidence="4">DUF4292 domain-containing protein</fullName>
    </recommendedName>
</protein>
<sequence>MFQRTKDGWRQASPRSKVLLVGSAVVIFILLAAVVWSVFRSLNEEPPVYEPLTNSLEVDDSLEALVPDANALPAPKSLNRAVLERHFAAIGGVKRLTSINSLLVSADIDLTDGESMSFVIAKKKGERIRLSYKRQNVTITMVVTPEDAWRSVRRDGKPIQVEDLALKEQDNLRRSSYVVSELFLAMNNSWTTEYLGQQAFNYQMAYCYEVKVNPRHIVRFFIDPDTFLDIGREERTFEEDGTLTVSRSINSDHMDISGLKVPAMIETYVNDKLTQTLVVRDVELNPGILDSTFIRPDLPPSPEE</sequence>
<feature type="transmembrane region" description="Helical" evidence="1">
    <location>
        <begin position="18"/>
        <end position="39"/>
    </location>
</feature>
<keyword evidence="1" id="KW-0812">Transmembrane</keyword>
<evidence type="ECO:0000313" key="2">
    <source>
        <dbReference type="EMBL" id="NDV63440.1"/>
    </source>
</evidence>
<keyword evidence="1" id="KW-1133">Transmembrane helix</keyword>
<dbReference type="RefSeq" id="WP_163967014.1">
    <property type="nucleotide sequence ID" value="NZ_JAAGNX010000003.1"/>
</dbReference>
<name>A0A6B2M729_9BACT</name>
<dbReference type="AlphaFoldDB" id="A0A6B2M729"/>
<evidence type="ECO:0000313" key="3">
    <source>
        <dbReference type="Proteomes" id="UP000478417"/>
    </source>
</evidence>
<reference evidence="2 3" key="1">
    <citation type="submission" date="2020-02" db="EMBL/GenBank/DDBJ databases">
        <title>Albibacoteraceae fam. nov., the first described family within the subdivision 4 Verrucomicrobia.</title>
        <authorList>
            <person name="Xi F."/>
        </authorList>
    </citation>
    <scope>NUCLEOTIDE SEQUENCE [LARGE SCALE GENOMIC DNA]</scope>
    <source>
        <strain evidence="2 3">CK1056</strain>
    </source>
</reference>
<keyword evidence="1" id="KW-0472">Membrane</keyword>
<evidence type="ECO:0008006" key="4">
    <source>
        <dbReference type="Google" id="ProtNLM"/>
    </source>
</evidence>
<dbReference type="EMBL" id="JAAGNX010000003">
    <property type="protein sequence ID" value="NDV63440.1"/>
    <property type="molecule type" value="Genomic_DNA"/>
</dbReference>
<comment type="caution">
    <text evidence="2">The sequence shown here is derived from an EMBL/GenBank/DDBJ whole genome shotgun (WGS) entry which is preliminary data.</text>
</comment>
<dbReference type="Proteomes" id="UP000478417">
    <property type="component" value="Unassembled WGS sequence"/>
</dbReference>